<feature type="region of interest" description="Disordered" evidence="1">
    <location>
        <begin position="664"/>
        <end position="703"/>
    </location>
</feature>
<feature type="compositionally biased region" description="Basic and acidic residues" evidence="1">
    <location>
        <begin position="523"/>
        <end position="577"/>
    </location>
</feature>
<dbReference type="InterPro" id="IPR024500">
    <property type="entry name" value="DUF3074"/>
</dbReference>
<sequence>MPSAHDVFKALGPINWEDVPQDKLDTFLKDAFTDAQCIIDSIPVSSTSLQHMGLPRSATDTNLSSLPNRDPKLSDHAEKLRKEWKECKVNPRENPLGLDVYKLAAKDGKGAWFARRSVHDGFDFEKWKLGLDKEFDESLKVEGGPGAGSIRGIGADRKIVSQTVEGVGNMRVYQLSAQFPGPTTPRDFIGLLLSSESVIDAPGTPRHYMLVSKPCIHPECPPRQGYIRGQYESVEYIREIRVEKPLRKIRSSIDLPNDEATASMRKTAENLTREATIRSARQAAESTNSESGRKRGKTIGSTDVAGDGDEDDHYETMIEWLMVTRSDPGGSVPRFMIERGTPPGIAGDANKLVQWISSKSIDDFIESDNKDAEPKREDASDAKRVESEKTVTPDPTPNTAHRPKASQPSATRQEESVEEPGSSGVYGMIASALNAAASRIPIPFGQVNGENADSSELTSENQDDDESSIHSFHSLEDEGIDENDNASPKPGDSSAQLTPSVTNGGAESTVSSESLTARSIAHSHHDKELKKLEERKRKTEEKLRRAQERALAKRGNGDAESSSQREEAALQKLREKHEREIAKQQEKFQRELTKLEAKRASEQKKAEERRRKALEREEKTTLAMELDKVRAERDLAYKQMDILKEQIGELQTQNTMLVARLGREGANVDDSDGSGGLGGIRRSMTDQQTSSDPKSRRASSLRS</sequence>
<dbReference type="SUPFAM" id="SSF55961">
    <property type="entry name" value="Bet v1-like"/>
    <property type="match status" value="1"/>
</dbReference>
<feature type="region of interest" description="Disordered" evidence="1">
    <location>
        <begin position="446"/>
        <end position="577"/>
    </location>
</feature>
<gene>
    <name evidence="3" type="ORF">Daesc_008409</name>
</gene>
<feature type="compositionally biased region" description="Polar residues" evidence="1">
    <location>
        <begin position="448"/>
        <end position="460"/>
    </location>
</feature>
<proteinExistence type="predicted"/>
<protein>
    <recommendedName>
        <fullName evidence="2">DUF3074 domain-containing protein</fullName>
    </recommendedName>
</protein>
<dbReference type="PANTHER" id="PTHR19308:SF14">
    <property type="entry name" value="START DOMAIN-CONTAINING PROTEIN"/>
    <property type="match status" value="1"/>
</dbReference>
<dbReference type="Proteomes" id="UP001369815">
    <property type="component" value="Unassembled WGS sequence"/>
</dbReference>
<dbReference type="AlphaFoldDB" id="A0AAX6MC92"/>
<evidence type="ECO:0000313" key="3">
    <source>
        <dbReference type="EMBL" id="KAK6950084.1"/>
    </source>
</evidence>
<feature type="region of interest" description="Disordered" evidence="1">
    <location>
        <begin position="325"/>
        <end position="347"/>
    </location>
</feature>
<name>A0AAX6MC92_9PEZI</name>
<feature type="region of interest" description="Disordered" evidence="1">
    <location>
        <begin position="279"/>
        <end position="311"/>
    </location>
</feature>
<dbReference type="InterPro" id="IPR023393">
    <property type="entry name" value="START-like_dom_sf"/>
</dbReference>
<organism evidence="3 4">
    <name type="scientific">Daldinia eschscholtzii</name>
    <dbReference type="NCBI Taxonomy" id="292717"/>
    <lineage>
        <taxon>Eukaryota</taxon>
        <taxon>Fungi</taxon>
        <taxon>Dikarya</taxon>
        <taxon>Ascomycota</taxon>
        <taxon>Pezizomycotina</taxon>
        <taxon>Sordariomycetes</taxon>
        <taxon>Xylariomycetidae</taxon>
        <taxon>Xylariales</taxon>
        <taxon>Hypoxylaceae</taxon>
        <taxon>Daldinia</taxon>
    </lineage>
</organism>
<evidence type="ECO:0000256" key="1">
    <source>
        <dbReference type="SAM" id="MobiDB-lite"/>
    </source>
</evidence>
<dbReference type="EMBL" id="JBANMG010000008">
    <property type="protein sequence ID" value="KAK6950084.1"/>
    <property type="molecule type" value="Genomic_DNA"/>
</dbReference>
<feature type="domain" description="DUF3074" evidence="2">
    <location>
        <begin position="112"/>
        <end position="356"/>
    </location>
</feature>
<feature type="compositionally biased region" description="Basic and acidic residues" evidence="1">
    <location>
        <begin position="367"/>
        <end position="391"/>
    </location>
</feature>
<comment type="caution">
    <text evidence="3">The sequence shown here is derived from an EMBL/GenBank/DDBJ whole genome shotgun (WGS) entry which is preliminary data.</text>
</comment>
<dbReference type="Pfam" id="PF11274">
    <property type="entry name" value="DUF3074"/>
    <property type="match status" value="1"/>
</dbReference>
<feature type="compositionally biased region" description="Polar residues" evidence="1">
    <location>
        <begin position="685"/>
        <end position="695"/>
    </location>
</feature>
<feature type="compositionally biased region" description="Polar residues" evidence="1">
    <location>
        <begin position="493"/>
        <end position="517"/>
    </location>
</feature>
<feature type="compositionally biased region" description="Polar residues" evidence="1">
    <location>
        <begin position="58"/>
        <end position="67"/>
    </location>
</feature>
<feature type="region of interest" description="Disordered" evidence="1">
    <location>
        <begin position="366"/>
        <end position="423"/>
    </location>
</feature>
<keyword evidence="4" id="KW-1185">Reference proteome</keyword>
<feature type="region of interest" description="Disordered" evidence="1">
    <location>
        <begin position="50"/>
        <end position="72"/>
    </location>
</feature>
<reference evidence="3 4" key="1">
    <citation type="journal article" date="2024" name="Front Chem Biol">
        <title>Unveiling the potential of Daldinia eschscholtzii MFLUCC 19-0629 through bioactivity and bioinformatics studies for enhanced sustainable agriculture production.</title>
        <authorList>
            <person name="Brooks S."/>
            <person name="Weaver J.A."/>
            <person name="Klomchit A."/>
            <person name="Alharthi S.A."/>
            <person name="Onlamun T."/>
            <person name="Nurani R."/>
            <person name="Vong T.K."/>
            <person name="Alberti F."/>
            <person name="Greco C."/>
        </authorList>
    </citation>
    <scope>NUCLEOTIDE SEQUENCE [LARGE SCALE GENOMIC DNA]</scope>
    <source>
        <strain evidence="3">MFLUCC 19-0629</strain>
    </source>
</reference>
<dbReference type="InterPro" id="IPR051213">
    <property type="entry name" value="START_lipid_transfer"/>
</dbReference>
<evidence type="ECO:0000313" key="4">
    <source>
        <dbReference type="Proteomes" id="UP001369815"/>
    </source>
</evidence>
<accession>A0AAX6MC92</accession>
<feature type="region of interest" description="Disordered" evidence="1">
    <location>
        <begin position="595"/>
        <end position="617"/>
    </location>
</feature>
<dbReference type="Gene3D" id="3.30.530.20">
    <property type="match status" value="1"/>
</dbReference>
<evidence type="ECO:0000259" key="2">
    <source>
        <dbReference type="Pfam" id="PF11274"/>
    </source>
</evidence>
<dbReference type="PANTHER" id="PTHR19308">
    <property type="entry name" value="PHOSPHATIDYLCHOLINE TRANSFER PROTEIN"/>
    <property type="match status" value="1"/>
</dbReference>